<gene>
    <name evidence="11" type="primary">LOC110278254</name>
</gene>
<keyword evidence="5" id="KW-0819">tRNA processing</keyword>
<keyword evidence="10" id="KW-1185">Reference proteome</keyword>
<keyword evidence="3" id="KW-0808">Transferase</keyword>
<evidence type="ECO:0000256" key="3">
    <source>
        <dbReference type="ARBA" id="ARBA00022679"/>
    </source>
</evidence>
<evidence type="ECO:0000256" key="4">
    <source>
        <dbReference type="ARBA" id="ARBA00022691"/>
    </source>
</evidence>
<evidence type="ECO:0000256" key="6">
    <source>
        <dbReference type="ARBA" id="ARBA00022884"/>
    </source>
</evidence>
<dbReference type="PANTHER" id="PTHR10631">
    <property type="entry name" value="N 2 ,N 2 -DIMETHYLGUANOSINE TRNA METHYLTRANSFERASE"/>
    <property type="match status" value="1"/>
</dbReference>
<reference evidence="10" key="1">
    <citation type="journal article" date="2016" name="Nat. Genet.">
        <title>The genome sequences of Arachis duranensis and Arachis ipaensis, the diploid ancestors of cultivated peanut.</title>
        <authorList>
            <person name="Bertioli D.J."/>
            <person name="Cannon S.B."/>
            <person name="Froenicke L."/>
            <person name="Huang G."/>
            <person name="Farmer A.D."/>
            <person name="Cannon E.K."/>
            <person name="Liu X."/>
            <person name="Gao D."/>
            <person name="Clevenger J."/>
            <person name="Dash S."/>
            <person name="Ren L."/>
            <person name="Moretzsohn M.C."/>
            <person name="Shirasawa K."/>
            <person name="Huang W."/>
            <person name="Vidigal B."/>
            <person name="Abernathy B."/>
            <person name="Chu Y."/>
            <person name="Niederhuth C.E."/>
            <person name="Umale P."/>
            <person name="Araujo A.C."/>
            <person name="Kozik A."/>
            <person name="Kim K.D."/>
            <person name="Burow M.D."/>
            <person name="Varshney R.K."/>
            <person name="Wang X."/>
            <person name="Zhang X."/>
            <person name="Barkley N."/>
            <person name="Guimaraes P.M."/>
            <person name="Isobe S."/>
            <person name="Guo B."/>
            <person name="Liao B."/>
            <person name="Stalker H.T."/>
            <person name="Schmitz R.J."/>
            <person name="Scheffler B.E."/>
            <person name="Leal-Bertioli S.C."/>
            <person name="Xun X."/>
            <person name="Jackson S.A."/>
            <person name="Michelmore R."/>
            <person name="Ozias-Akins P."/>
        </authorList>
    </citation>
    <scope>NUCLEOTIDE SEQUENCE [LARGE SCALE GENOMIC DNA]</scope>
    <source>
        <strain evidence="10">cv. V14167</strain>
    </source>
</reference>
<name>A0A6P5N5T0_ARADU</name>
<sequence length="254" mass="27952">MIAILPSLRYSLLLASSSPRVASSPDLSSSPSSPRVSSLLSNVSAARRREHLFSPVFLAVANVPVWPSFLRLHLCSTAWPSLHCISSEFIKFEFYLFLVNNRDMSVAVLRTFISRCMEEHEANFPKKAKIAPKISESDASEPANEDVPHASPPEDCRDNGECEDGNGMDLDKSCNTGEGQVKSIEECNWAGESMSNADGKVQRELKPPRVLEALSASELRALRYAHEIEGIGHVVALDNDEDDSRILHYTPAGQ</sequence>
<dbReference type="KEGG" id="adu:110278254"/>
<dbReference type="Pfam" id="PF02005">
    <property type="entry name" value="TRM"/>
    <property type="match status" value="1"/>
</dbReference>
<dbReference type="RefSeq" id="XP_020992170.2">
    <property type="nucleotide sequence ID" value="XM_021136511.2"/>
</dbReference>
<dbReference type="InterPro" id="IPR002905">
    <property type="entry name" value="Trm1"/>
</dbReference>
<evidence type="ECO:0000313" key="11">
    <source>
        <dbReference type="RefSeq" id="XP_020992170.2"/>
    </source>
</evidence>
<dbReference type="PANTHER" id="PTHR10631:SF3">
    <property type="entry name" value="TRNA (GUANINE(26)-N(2))-DIMETHYLTRANSFERASE"/>
    <property type="match status" value="1"/>
</dbReference>
<reference evidence="11" key="2">
    <citation type="submission" date="2025-08" db="UniProtKB">
        <authorList>
            <consortium name="RefSeq"/>
        </authorList>
    </citation>
    <scope>IDENTIFICATION</scope>
    <source>
        <tissue evidence="11">Whole plant</tissue>
    </source>
</reference>
<evidence type="ECO:0000256" key="5">
    <source>
        <dbReference type="ARBA" id="ARBA00022694"/>
    </source>
</evidence>
<feature type="region of interest" description="Disordered" evidence="9">
    <location>
        <begin position="128"/>
        <end position="175"/>
    </location>
</feature>
<feature type="compositionally biased region" description="Basic and acidic residues" evidence="9">
    <location>
        <begin position="146"/>
        <end position="160"/>
    </location>
</feature>
<dbReference type="GeneID" id="110278254"/>
<evidence type="ECO:0000256" key="7">
    <source>
        <dbReference type="ARBA" id="ARBA00039099"/>
    </source>
</evidence>
<accession>A0A6P5N5T0</accession>
<dbReference type="GO" id="GO:0002940">
    <property type="term" value="P:tRNA N2-guanine methylation"/>
    <property type="evidence" value="ECO:0007669"/>
    <property type="project" value="TreeGrafter"/>
</dbReference>
<dbReference type="Gene3D" id="3.40.50.150">
    <property type="entry name" value="Vaccinia Virus protein VP39"/>
    <property type="match status" value="1"/>
</dbReference>
<protein>
    <recommendedName>
        <fullName evidence="7">tRNA (guanine(26)-N(2))-dimethyltransferase</fullName>
        <ecNumber evidence="7">2.1.1.216</ecNumber>
    </recommendedName>
</protein>
<proteinExistence type="predicted"/>
<dbReference type="GO" id="GO:0160104">
    <property type="term" value="F:tRNA (guanine(26)-N2)-dimethyltransferase activity"/>
    <property type="evidence" value="ECO:0007669"/>
    <property type="project" value="UniProtKB-EC"/>
</dbReference>
<keyword evidence="4" id="KW-0949">S-adenosyl-L-methionine</keyword>
<keyword evidence="1" id="KW-0820">tRNA-binding</keyword>
<dbReference type="EC" id="2.1.1.216" evidence="7"/>
<evidence type="ECO:0000313" key="10">
    <source>
        <dbReference type="Proteomes" id="UP000515211"/>
    </source>
</evidence>
<evidence type="ECO:0000256" key="2">
    <source>
        <dbReference type="ARBA" id="ARBA00022603"/>
    </source>
</evidence>
<dbReference type="GO" id="GO:0005634">
    <property type="term" value="C:nucleus"/>
    <property type="evidence" value="ECO:0007669"/>
    <property type="project" value="TreeGrafter"/>
</dbReference>
<evidence type="ECO:0000256" key="8">
    <source>
        <dbReference type="ARBA" id="ARBA00051897"/>
    </source>
</evidence>
<evidence type="ECO:0000256" key="1">
    <source>
        <dbReference type="ARBA" id="ARBA00022555"/>
    </source>
</evidence>
<organism evidence="10 11">
    <name type="scientific">Arachis duranensis</name>
    <name type="common">Wild peanut</name>
    <dbReference type="NCBI Taxonomy" id="130453"/>
    <lineage>
        <taxon>Eukaryota</taxon>
        <taxon>Viridiplantae</taxon>
        <taxon>Streptophyta</taxon>
        <taxon>Embryophyta</taxon>
        <taxon>Tracheophyta</taxon>
        <taxon>Spermatophyta</taxon>
        <taxon>Magnoliopsida</taxon>
        <taxon>eudicotyledons</taxon>
        <taxon>Gunneridae</taxon>
        <taxon>Pentapetalae</taxon>
        <taxon>rosids</taxon>
        <taxon>fabids</taxon>
        <taxon>Fabales</taxon>
        <taxon>Fabaceae</taxon>
        <taxon>Papilionoideae</taxon>
        <taxon>50 kb inversion clade</taxon>
        <taxon>dalbergioids sensu lato</taxon>
        <taxon>Dalbergieae</taxon>
        <taxon>Pterocarpus clade</taxon>
        <taxon>Arachis</taxon>
    </lineage>
</organism>
<comment type="catalytic activity">
    <reaction evidence="8">
        <text>guanosine(26) in tRNA + 2 S-adenosyl-L-methionine = N(2)-dimethylguanosine(26) in tRNA + 2 S-adenosyl-L-homocysteine + 2 H(+)</text>
        <dbReference type="Rhea" id="RHEA:43140"/>
        <dbReference type="Rhea" id="RHEA-COMP:10359"/>
        <dbReference type="Rhea" id="RHEA-COMP:10360"/>
        <dbReference type="ChEBI" id="CHEBI:15378"/>
        <dbReference type="ChEBI" id="CHEBI:57856"/>
        <dbReference type="ChEBI" id="CHEBI:59789"/>
        <dbReference type="ChEBI" id="CHEBI:74269"/>
        <dbReference type="ChEBI" id="CHEBI:74513"/>
        <dbReference type="EC" id="2.1.1.216"/>
    </reaction>
</comment>
<dbReference type="InterPro" id="IPR029063">
    <property type="entry name" value="SAM-dependent_MTases_sf"/>
</dbReference>
<keyword evidence="6" id="KW-0694">RNA-binding</keyword>
<dbReference type="AlphaFoldDB" id="A0A6P5N5T0"/>
<dbReference type="GO" id="GO:0000049">
    <property type="term" value="F:tRNA binding"/>
    <property type="evidence" value="ECO:0007669"/>
    <property type="project" value="UniProtKB-KW"/>
</dbReference>
<dbReference type="Proteomes" id="UP000515211">
    <property type="component" value="Chromosome 2"/>
</dbReference>
<keyword evidence="2" id="KW-0489">Methyltransferase</keyword>
<evidence type="ECO:0000256" key="9">
    <source>
        <dbReference type="SAM" id="MobiDB-lite"/>
    </source>
</evidence>